<protein>
    <submittedName>
        <fullName evidence="3">Uncharacterized protein</fullName>
    </submittedName>
</protein>
<organism evidence="3 4">
    <name type="scientific">Agrobacterium tumefaciens</name>
    <dbReference type="NCBI Taxonomy" id="358"/>
    <lineage>
        <taxon>Bacteria</taxon>
        <taxon>Pseudomonadati</taxon>
        <taxon>Pseudomonadota</taxon>
        <taxon>Alphaproteobacteria</taxon>
        <taxon>Hyphomicrobiales</taxon>
        <taxon>Rhizobiaceae</taxon>
        <taxon>Rhizobium/Agrobacterium group</taxon>
        <taxon>Agrobacterium</taxon>
        <taxon>Agrobacterium tumefaciens complex</taxon>
    </lineage>
</organism>
<dbReference type="RefSeq" id="WP_142856123.1">
    <property type="nucleotide sequence ID" value="NZ_SGOE01000002.1"/>
</dbReference>
<evidence type="ECO:0000313" key="3">
    <source>
        <dbReference type="EMBL" id="TRB07228.1"/>
    </source>
</evidence>
<evidence type="ECO:0000256" key="2">
    <source>
        <dbReference type="SAM" id="Phobius"/>
    </source>
</evidence>
<sequence>MPNRGNMRNRRASSQLLAVNGVSGDDALSPAESVDAEPRASIRSDRIYVVSEPDSTVSSPSLVRDGGGREEPPGRTEISRVVDADIRVAKWAWAVLAIAHCWLIYFMVNNLG</sequence>
<dbReference type="AlphaFoldDB" id="A0A546Y2J9"/>
<name>A0A546Y2J9_AGRTU</name>
<keyword evidence="2" id="KW-0812">Transmembrane</keyword>
<keyword evidence="2" id="KW-0472">Membrane</keyword>
<evidence type="ECO:0000256" key="1">
    <source>
        <dbReference type="SAM" id="MobiDB-lite"/>
    </source>
</evidence>
<proteinExistence type="predicted"/>
<feature type="compositionally biased region" description="Basic and acidic residues" evidence="1">
    <location>
        <begin position="66"/>
        <end position="76"/>
    </location>
</feature>
<dbReference type="EMBL" id="SGOE01000002">
    <property type="protein sequence ID" value="TRB07228.1"/>
    <property type="molecule type" value="Genomic_DNA"/>
</dbReference>
<evidence type="ECO:0000313" key="4">
    <source>
        <dbReference type="Proteomes" id="UP000317023"/>
    </source>
</evidence>
<reference evidence="3 4" key="1">
    <citation type="journal article" date="2019" name="Appl. Microbiol. Biotechnol.">
        <title>Differential efficiency of wild type rhizogenic strains for rol gene transformation of plants.</title>
        <authorList>
            <person name="Desmet S."/>
            <person name="De Keyser E."/>
            <person name="Van Vaerenbergh J."/>
            <person name="Baeyen S."/>
            <person name="Van Huylenbroeck J."/>
            <person name="Geelen D."/>
            <person name="Dhooghe E."/>
        </authorList>
    </citation>
    <scope>NUCLEOTIDE SEQUENCE [LARGE SCALE GENOMIC DNA]</scope>
    <source>
        <strain evidence="3 4">MAFF210266</strain>
    </source>
</reference>
<comment type="caution">
    <text evidence="3">The sequence shown here is derived from an EMBL/GenBank/DDBJ whole genome shotgun (WGS) entry which is preliminary data.</text>
</comment>
<accession>A0A546Y2J9</accession>
<feature type="transmembrane region" description="Helical" evidence="2">
    <location>
        <begin position="91"/>
        <end position="108"/>
    </location>
</feature>
<dbReference type="Proteomes" id="UP000317023">
    <property type="component" value="Unassembled WGS sequence"/>
</dbReference>
<feature type="region of interest" description="Disordered" evidence="1">
    <location>
        <begin position="52"/>
        <end position="76"/>
    </location>
</feature>
<keyword evidence="2" id="KW-1133">Transmembrane helix</keyword>
<gene>
    <name evidence="3" type="ORF">EXN61_08865</name>
</gene>